<evidence type="ECO:0000256" key="1">
    <source>
        <dbReference type="SAM" id="MobiDB-lite"/>
    </source>
</evidence>
<comment type="caution">
    <text evidence="2">The sequence shown here is derived from an EMBL/GenBank/DDBJ whole genome shotgun (WGS) entry which is preliminary data.</text>
</comment>
<dbReference type="InterPro" id="IPR018555">
    <property type="entry name" value="C630.06c-like"/>
</dbReference>
<accession>A0ABR4CEI3</accession>
<dbReference type="Pfam" id="PF09428">
    <property type="entry name" value="DUF2011"/>
    <property type="match status" value="1"/>
</dbReference>
<reference evidence="2 3" key="1">
    <citation type="journal article" date="2024" name="Commun. Biol.">
        <title>Comparative genomic analysis of thermophilic fungi reveals convergent evolutionary adaptations and gene losses.</title>
        <authorList>
            <person name="Steindorff A.S."/>
            <person name="Aguilar-Pontes M.V."/>
            <person name="Robinson A.J."/>
            <person name="Andreopoulos B."/>
            <person name="LaButti K."/>
            <person name="Kuo A."/>
            <person name="Mondo S."/>
            <person name="Riley R."/>
            <person name="Otillar R."/>
            <person name="Haridas S."/>
            <person name="Lipzen A."/>
            <person name="Grimwood J."/>
            <person name="Schmutz J."/>
            <person name="Clum A."/>
            <person name="Reid I.D."/>
            <person name="Moisan M.C."/>
            <person name="Butler G."/>
            <person name="Nguyen T.T.M."/>
            <person name="Dewar K."/>
            <person name="Conant G."/>
            <person name="Drula E."/>
            <person name="Henrissat B."/>
            <person name="Hansel C."/>
            <person name="Singer S."/>
            <person name="Hutchinson M.I."/>
            <person name="de Vries R.P."/>
            <person name="Natvig D.O."/>
            <person name="Powell A.J."/>
            <person name="Tsang A."/>
            <person name="Grigoriev I.V."/>
        </authorList>
    </citation>
    <scope>NUCLEOTIDE SEQUENCE [LARGE SCALE GENOMIC DNA]</scope>
    <source>
        <strain evidence="2 3">CBS 494.80</strain>
    </source>
</reference>
<proteinExistence type="predicted"/>
<feature type="region of interest" description="Disordered" evidence="1">
    <location>
        <begin position="267"/>
        <end position="339"/>
    </location>
</feature>
<feature type="compositionally biased region" description="Basic and acidic residues" evidence="1">
    <location>
        <begin position="267"/>
        <end position="288"/>
    </location>
</feature>
<feature type="compositionally biased region" description="Basic and acidic residues" evidence="1">
    <location>
        <begin position="1"/>
        <end position="17"/>
    </location>
</feature>
<feature type="compositionally biased region" description="Basic residues" evidence="1">
    <location>
        <begin position="245"/>
        <end position="254"/>
    </location>
</feature>
<feature type="region of interest" description="Disordered" evidence="1">
    <location>
        <begin position="1"/>
        <end position="30"/>
    </location>
</feature>
<evidence type="ECO:0000313" key="2">
    <source>
        <dbReference type="EMBL" id="KAL2067666.1"/>
    </source>
</evidence>
<sequence length="339" mass="37694">MFDLPDAKRIRRSDLNRSRSSSPSSDISQTEANATLLQAKLAAIYGPIEYDVPLASTEAKRDGWEDVHARERVAGKKESQRKQERDGDTDSNSTSENEEETTTSLLARNPSPTPSEHEYEFSLFRPSHTSTAINQPHSQTIILSSSPGPREGRILSSRPLSHFIAKKADGKRKAELQYAAVSGEQVLQGRERRAWGLEVQWRVRVLRDGVLSVNVKPGQSAEGDQWPSSGSTTTALRDIEVGGKSKPHKPNKKRRIFLRTQARKREIAEEARKKARAGKEEAEKEKRTRLNRAKKVKRRLKEKAKKAEGGGGNVGTIVGKEEEEGGVERNGGRGNVDMN</sequence>
<dbReference type="EMBL" id="JAZHXI010000009">
    <property type="protein sequence ID" value="KAL2067666.1"/>
    <property type="molecule type" value="Genomic_DNA"/>
</dbReference>
<feature type="region of interest" description="Disordered" evidence="1">
    <location>
        <begin position="57"/>
        <end position="118"/>
    </location>
</feature>
<feature type="compositionally biased region" description="Basic residues" evidence="1">
    <location>
        <begin position="289"/>
        <end position="304"/>
    </location>
</feature>
<name>A0ABR4CEI3_9HELO</name>
<feature type="compositionally biased region" description="Polar residues" evidence="1">
    <location>
        <begin position="226"/>
        <end position="235"/>
    </location>
</feature>
<evidence type="ECO:0000313" key="3">
    <source>
        <dbReference type="Proteomes" id="UP001595075"/>
    </source>
</evidence>
<protein>
    <submittedName>
        <fullName evidence="2">Uncharacterized protein</fullName>
    </submittedName>
</protein>
<keyword evidence="3" id="KW-1185">Reference proteome</keyword>
<feature type="region of interest" description="Disordered" evidence="1">
    <location>
        <begin position="217"/>
        <end position="254"/>
    </location>
</feature>
<feature type="compositionally biased region" description="Basic and acidic residues" evidence="1">
    <location>
        <begin position="58"/>
        <end position="88"/>
    </location>
</feature>
<feature type="compositionally biased region" description="Low complexity" evidence="1">
    <location>
        <begin position="18"/>
        <end position="28"/>
    </location>
</feature>
<gene>
    <name evidence="2" type="ORF">VTL71DRAFT_15762</name>
</gene>
<organism evidence="2 3">
    <name type="scientific">Oculimacula yallundae</name>
    <dbReference type="NCBI Taxonomy" id="86028"/>
    <lineage>
        <taxon>Eukaryota</taxon>
        <taxon>Fungi</taxon>
        <taxon>Dikarya</taxon>
        <taxon>Ascomycota</taxon>
        <taxon>Pezizomycotina</taxon>
        <taxon>Leotiomycetes</taxon>
        <taxon>Helotiales</taxon>
        <taxon>Ploettnerulaceae</taxon>
        <taxon>Oculimacula</taxon>
    </lineage>
</organism>
<dbReference type="Proteomes" id="UP001595075">
    <property type="component" value="Unassembled WGS sequence"/>
</dbReference>